<name>A0ABV6TDF5_9ACTN</name>
<feature type="transmembrane region" description="Helical" evidence="6">
    <location>
        <begin position="87"/>
        <end position="108"/>
    </location>
</feature>
<feature type="transmembrane region" description="Helical" evidence="6">
    <location>
        <begin position="368"/>
        <end position="387"/>
    </location>
</feature>
<feature type="transmembrane region" description="Helical" evidence="6">
    <location>
        <begin position="393"/>
        <end position="409"/>
    </location>
</feature>
<keyword evidence="3 6" id="KW-0812">Transmembrane</keyword>
<keyword evidence="8" id="KW-1185">Reference proteome</keyword>
<keyword evidence="2" id="KW-1003">Cell membrane</keyword>
<dbReference type="PANTHER" id="PTHR23513:SF6">
    <property type="entry name" value="MAJOR FACILITATOR SUPERFAMILY ASSOCIATED DOMAIN-CONTAINING PROTEIN"/>
    <property type="match status" value="1"/>
</dbReference>
<evidence type="ECO:0000313" key="7">
    <source>
        <dbReference type="EMBL" id="MFC0843839.1"/>
    </source>
</evidence>
<gene>
    <name evidence="7" type="ORF">ACFH04_08945</name>
</gene>
<comment type="caution">
    <text evidence="7">The sequence shown here is derived from an EMBL/GenBank/DDBJ whole genome shotgun (WGS) entry which is preliminary data.</text>
</comment>
<comment type="subcellular location">
    <subcellularLocation>
        <location evidence="1">Cell membrane</location>
        <topology evidence="1">Multi-pass membrane protein</topology>
    </subcellularLocation>
</comment>
<dbReference type="RefSeq" id="WP_394317614.1">
    <property type="nucleotide sequence ID" value="NZ_JBHMQV010000009.1"/>
</dbReference>
<evidence type="ECO:0000256" key="2">
    <source>
        <dbReference type="ARBA" id="ARBA00022475"/>
    </source>
</evidence>
<evidence type="ECO:0000313" key="8">
    <source>
        <dbReference type="Proteomes" id="UP001589887"/>
    </source>
</evidence>
<sequence length="445" mass="45637">MSAATTAGPEKAPGLLRHRDFRLLWAGESVSQCGSAATRVLLPLIAVNALGAGAFTMGLLNAAAWLPWLLIGLPVGAWTDRMRRRPVMIVCNTVSAALMFSLAAAAWLDALTTNQLLVVSLLLGTADVFFRAAYSAYLPTLLPAEQLADGNARLQTSESAADVVAPGVGGALAQAGSAAAGFLADGLSFLVSAVLLARIRTPESRPGAGQRVPGQKGLAREIRDGVAFLTRDPFLRTILLCDAAMNLFLAGAQSLAIVFLSRTVGADGTVIGVLIALAGLGGVLGAVLSPRLARRVGTARAVLLCAFGAGPFGLLIPLTSNGAGLLAFLVGEFFLMAGIVAGNVVIVSFRQAYCPPEMLGRVSSGIRFVMYGTVPIGSLLGGTLGAAAGNREALWILYGGNALCALLLLRGPLRGMRDLPVPVADAPVEAMGVIPSPPTAPSRPG</sequence>
<feature type="transmembrane region" description="Helical" evidence="6">
    <location>
        <begin position="325"/>
        <end position="347"/>
    </location>
</feature>
<proteinExistence type="predicted"/>
<protein>
    <submittedName>
        <fullName evidence="7">MFS transporter</fullName>
    </submittedName>
</protein>
<keyword evidence="4 6" id="KW-1133">Transmembrane helix</keyword>
<organism evidence="7 8">
    <name type="scientific">Streptomyces noboritoensis</name>
    <dbReference type="NCBI Taxonomy" id="67337"/>
    <lineage>
        <taxon>Bacteria</taxon>
        <taxon>Bacillati</taxon>
        <taxon>Actinomycetota</taxon>
        <taxon>Actinomycetes</taxon>
        <taxon>Kitasatosporales</taxon>
        <taxon>Streptomycetaceae</taxon>
        <taxon>Streptomyces</taxon>
    </lineage>
</organism>
<evidence type="ECO:0000256" key="1">
    <source>
        <dbReference type="ARBA" id="ARBA00004651"/>
    </source>
</evidence>
<dbReference type="InterPro" id="IPR036259">
    <property type="entry name" value="MFS_trans_sf"/>
</dbReference>
<dbReference type="Gene3D" id="1.20.1250.20">
    <property type="entry name" value="MFS general substrate transporter like domains"/>
    <property type="match status" value="1"/>
</dbReference>
<feature type="transmembrane region" description="Helical" evidence="6">
    <location>
        <begin position="271"/>
        <end position="289"/>
    </location>
</feature>
<evidence type="ECO:0000256" key="4">
    <source>
        <dbReference type="ARBA" id="ARBA00022989"/>
    </source>
</evidence>
<dbReference type="CDD" id="cd06173">
    <property type="entry name" value="MFS_MefA_like"/>
    <property type="match status" value="1"/>
</dbReference>
<accession>A0ABV6TDF5</accession>
<dbReference type="PANTHER" id="PTHR23513">
    <property type="entry name" value="INTEGRAL MEMBRANE EFFLUX PROTEIN-RELATED"/>
    <property type="match status" value="1"/>
</dbReference>
<evidence type="ECO:0000256" key="5">
    <source>
        <dbReference type="ARBA" id="ARBA00023136"/>
    </source>
</evidence>
<evidence type="ECO:0000256" key="3">
    <source>
        <dbReference type="ARBA" id="ARBA00022692"/>
    </source>
</evidence>
<evidence type="ECO:0000256" key="6">
    <source>
        <dbReference type="SAM" id="Phobius"/>
    </source>
</evidence>
<dbReference type="EMBL" id="JBHMQV010000009">
    <property type="protein sequence ID" value="MFC0843839.1"/>
    <property type="molecule type" value="Genomic_DNA"/>
</dbReference>
<keyword evidence="5 6" id="KW-0472">Membrane</keyword>
<dbReference type="InterPro" id="IPR011701">
    <property type="entry name" value="MFS"/>
</dbReference>
<feature type="transmembrane region" description="Helical" evidence="6">
    <location>
        <begin position="301"/>
        <end position="319"/>
    </location>
</feature>
<dbReference type="SUPFAM" id="SSF103473">
    <property type="entry name" value="MFS general substrate transporter"/>
    <property type="match status" value="1"/>
</dbReference>
<feature type="transmembrane region" description="Helical" evidence="6">
    <location>
        <begin position="238"/>
        <end position="259"/>
    </location>
</feature>
<dbReference type="Pfam" id="PF07690">
    <property type="entry name" value="MFS_1"/>
    <property type="match status" value="1"/>
</dbReference>
<reference evidence="7 8" key="1">
    <citation type="submission" date="2024-09" db="EMBL/GenBank/DDBJ databases">
        <authorList>
            <person name="Sun Q."/>
            <person name="Mori K."/>
        </authorList>
    </citation>
    <scope>NUCLEOTIDE SEQUENCE [LARGE SCALE GENOMIC DNA]</scope>
    <source>
        <strain evidence="7 8">JCM 4557</strain>
    </source>
</reference>
<feature type="transmembrane region" description="Helical" evidence="6">
    <location>
        <begin position="49"/>
        <end position="75"/>
    </location>
</feature>
<dbReference type="Proteomes" id="UP001589887">
    <property type="component" value="Unassembled WGS sequence"/>
</dbReference>